<evidence type="ECO:0000256" key="2">
    <source>
        <dbReference type="ARBA" id="ARBA00022840"/>
    </source>
</evidence>
<dbReference type="EMBL" id="CP116942">
    <property type="protein sequence ID" value="WCO67709.1"/>
    <property type="molecule type" value="Genomic_DNA"/>
</dbReference>
<dbReference type="KEGG" id="ima:PO878_03095"/>
<dbReference type="AlphaFoldDB" id="A0AAE9YB06"/>
<name>A0AAE9YB06_9ACTN</name>
<dbReference type="RefSeq" id="WP_272737230.1">
    <property type="nucleotide sequence ID" value="NZ_CP116942.1"/>
</dbReference>
<dbReference type="GO" id="GO:0003677">
    <property type="term" value="F:DNA binding"/>
    <property type="evidence" value="ECO:0007669"/>
    <property type="project" value="InterPro"/>
</dbReference>
<dbReference type="GO" id="GO:0005737">
    <property type="term" value="C:cytoplasm"/>
    <property type="evidence" value="ECO:0007669"/>
    <property type="project" value="TreeGrafter"/>
</dbReference>
<dbReference type="PRINTS" id="PR00038">
    <property type="entry name" value="HTHLUXR"/>
</dbReference>
<evidence type="ECO:0000259" key="3">
    <source>
        <dbReference type="PROSITE" id="PS50043"/>
    </source>
</evidence>
<accession>A0AAE9YB06</accession>
<dbReference type="InterPro" id="IPR041664">
    <property type="entry name" value="AAA_16"/>
</dbReference>
<dbReference type="PANTHER" id="PTHR16305">
    <property type="entry name" value="TESTICULAR SOLUBLE ADENYLYL CYCLASE"/>
    <property type="match status" value="1"/>
</dbReference>
<dbReference type="InterPro" id="IPR027417">
    <property type="entry name" value="P-loop_NTPase"/>
</dbReference>
<dbReference type="CDD" id="cd06170">
    <property type="entry name" value="LuxR_C_like"/>
    <property type="match status" value="1"/>
</dbReference>
<dbReference type="SUPFAM" id="SSF52540">
    <property type="entry name" value="P-loop containing nucleoside triphosphate hydrolases"/>
    <property type="match status" value="1"/>
</dbReference>
<dbReference type="InterPro" id="IPR000792">
    <property type="entry name" value="Tscrpt_reg_LuxR_C"/>
</dbReference>
<dbReference type="SMART" id="SM00421">
    <property type="entry name" value="HTH_LUXR"/>
    <property type="match status" value="1"/>
</dbReference>
<dbReference type="SUPFAM" id="SSF48452">
    <property type="entry name" value="TPR-like"/>
    <property type="match status" value="2"/>
</dbReference>
<gene>
    <name evidence="4" type="ORF">PO878_03095</name>
</gene>
<evidence type="ECO:0000313" key="5">
    <source>
        <dbReference type="Proteomes" id="UP001216390"/>
    </source>
</evidence>
<organism evidence="4 5">
    <name type="scientific">Iamia majanohamensis</name>
    <dbReference type="NCBI Taxonomy" id="467976"/>
    <lineage>
        <taxon>Bacteria</taxon>
        <taxon>Bacillati</taxon>
        <taxon>Actinomycetota</taxon>
        <taxon>Acidimicrobiia</taxon>
        <taxon>Acidimicrobiales</taxon>
        <taxon>Iamiaceae</taxon>
        <taxon>Iamia</taxon>
    </lineage>
</organism>
<proteinExistence type="predicted"/>
<dbReference type="InterPro" id="IPR011990">
    <property type="entry name" value="TPR-like_helical_dom_sf"/>
</dbReference>
<dbReference type="Proteomes" id="UP001216390">
    <property type="component" value="Chromosome"/>
</dbReference>
<dbReference type="SUPFAM" id="SSF46894">
    <property type="entry name" value="C-terminal effector domain of the bipartite response regulators"/>
    <property type="match status" value="1"/>
</dbReference>
<protein>
    <submittedName>
        <fullName evidence="4">LuxR C-terminal-related transcriptional regulator</fullName>
    </submittedName>
</protein>
<dbReference type="GO" id="GO:0005524">
    <property type="term" value="F:ATP binding"/>
    <property type="evidence" value="ECO:0007669"/>
    <property type="project" value="UniProtKB-KW"/>
</dbReference>
<sequence>MSGPGGAGLTSPPDGRGALAGRTEERRVLAGARAAAAGGRAALVDVEGAPGIGKTALLRDLVDAAGPDEQVLHASAEEAEARLELGVVEQLLGEAAALGRAPTRARSADPLHAGAALRDLLAALALDGPVTVVVDDAQWCDPPSVHALTFALRRSGHLPLLAIVAHRPDALALEPLARLVADTGGARLRLGPLDVGAVRRLVADRCGVDLSWPAGERLCDHAGGNPLHAIALAEEVDPVTLASGLGPLPAPRSYTTLMVNRLAASPPEVEAVVAALAVVGWPVGLAVLEDLCGVRSTEAAVADAERRGFVVRVLRAGAELVDLAHPLLRSAVVRELGPERRAALHARAAGVTRDPPAQMAHRLAAARPRDPALAREAVRLARSCSRDGRPHSAVELLVAAAARLPVGAEADAALAAAADELLDLGDTSTARELLARLTPRAGGAHLELVRGHLALLEGDPWTARTALRRAWAARGDEAGRAAVLLATVASNTARAEEAQEWARAALATPSGRRDPGHALCMVASSWALRGDLAAGRQEVARWQEELGPLATAVPRGLLLLWDGALEEACAAFSAWIGSTGTGHTHLVDATARYSLADALHRMGDWDQALEVAGALASELDDAGRLLAAPMAHAVAAFVHAGRGDRGPAEAHLLAARRATEASGNGSGLLWQLVAAARAAAARGAPAEVVEHLGVLAELTADLALPEGVQPWRADLVEALVGVGDLDRAVGAAEGLRGCPRGGGPHARAGTGRALGLLAAACGDQVGADAAFEEALADDPAATGAFARARLELAAGATWRRQGRRRDAARVLGLAEDRLRALGAAPWVARAARESTLTGLAPRRRDGGPVGALTPAEVAVARVVAAGATNREAATRLSISVKTVETHLGRVFAKLGVRSRSELAARGVADLDP</sequence>
<evidence type="ECO:0000256" key="1">
    <source>
        <dbReference type="ARBA" id="ARBA00022741"/>
    </source>
</evidence>
<dbReference type="InterPro" id="IPR016032">
    <property type="entry name" value="Sig_transdc_resp-reg_C-effctor"/>
</dbReference>
<dbReference type="Gene3D" id="1.25.40.10">
    <property type="entry name" value="Tetratricopeptide repeat domain"/>
    <property type="match status" value="2"/>
</dbReference>
<dbReference type="GO" id="GO:0004016">
    <property type="term" value="F:adenylate cyclase activity"/>
    <property type="evidence" value="ECO:0007669"/>
    <property type="project" value="TreeGrafter"/>
</dbReference>
<dbReference type="Pfam" id="PF13191">
    <property type="entry name" value="AAA_16"/>
    <property type="match status" value="1"/>
</dbReference>
<keyword evidence="5" id="KW-1185">Reference proteome</keyword>
<dbReference type="Gene3D" id="1.10.10.10">
    <property type="entry name" value="Winged helix-like DNA-binding domain superfamily/Winged helix DNA-binding domain"/>
    <property type="match status" value="1"/>
</dbReference>
<dbReference type="InterPro" id="IPR036388">
    <property type="entry name" value="WH-like_DNA-bd_sf"/>
</dbReference>
<keyword evidence="1" id="KW-0547">Nucleotide-binding</keyword>
<evidence type="ECO:0000313" key="4">
    <source>
        <dbReference type="EMBL" id="WCO67709.1"/>
    </source>
</evidence>
<reference evidence="4" key="1">
    <citation type="submission" date="2023-01" db="EMBL/GenBank/DDBJ databases">
        <title>The diversity of Class Acidimicrobiia in South China Sea sediment environments and the proposal of Iamia marina sp. nov., a novel species of the genus Iamia.</title>
        <authorList>
            <person name="He Y."/>
            <person name="Tian X."/>
        </authorList>
    </citation>
    <scope>NUCLEOTIDE SEQUENCE</scope>
    <source>
        <strain evidence="4">DSM 19957</strain>
    </source>
</reference>
<dbReference type="PROSITE" id="PS50043">
    <property type="entry name" value="HTH_LUXR_2"/>
    <property type="match status" value="1"/>
</dbReference>
<dbReference type="PANTHER" id="PTHR16305:SF35">
    <property type="entry name" value="TRANSCRIPTIONAL ACTIVATOR DOMAIN"/>
    <property type="match status" value="1"/>
</dbReference>
<feature type="domain" description="HTH luxR-type" evidence="3">
    <location>
        <begin position="845"/>
        <end position="910"/>
    </location>
</feature>
<keyword evidence="2" id="KW-0067">ATP-binding</keyword>
<dbReference type="Pfam" id="PF00196">
    <property type="entry name" value="GerE"/>
    <property type="match status" value="1"/>
</dbReference>
<dbReference type="GO" id="GO:0006355">
    <property type="term" value="P:regulation of DNA-templated transcription"/>
    <property type="evidence" value="ECO:0007669"/>
    <property type="project" value="InterPro"/>
</dbReference>